<evidence type="ECO:0000313" key="1">
    <source>
        <dbReference type="EMBL" id="PIE36445.1"/>
    </source>
</evidence>
<protein>
    <submittedName>
        <fullName evidence="1">Uncharacterized protein</fullName>
    </submittedName>
</protein>
<accession>A0A2G6KLC9</accession>
<dbReference type="EMBL" id="PDSK01000012">
    <property type="protein sequence ID" value="PIE36445.1"/>
    <property type="molecule type" value="Genomic_DNA"/>
</dbReference>
<organism evidence="1 2">
    <name type="scientific">candidate division KSB3 bacterium</name>
    <dbReference type="NCBI Taxonomy" id="2044937"/>
    <lineage>
        <taxon>Bacteria</taxon>
        <taxon>candidate division KSB3</taxon>
    </lineage>
</organism>
<reference evidence="1 2" key="1">
    <citation type="submission" date="2017-10" db="EMBL/GenBank/DDBJ databases">
        <title>Novel microbial diversity and functional potential in the marine mammal oral microbiome.</title>
        <authorList>
            <person name="Dudek N.K."/>
            <person name="Sun C.L."/>
            <person name="Burstein D."/>
            <person name="Kantor R.S."/>
            <person name="Aliaga Goltsman D.S."/>
            <person name="Bik E.M."/>
            <person name="Thomas B.C."/>
            <person name="Banfield J.F."/>
            <person name="Relman D.A."/>
        </authorList>
    </citation>
    <scope>NUCLEOTIDE SEQUENCE [LARGE SCALE GENOMIC DNA]</scope>
    <source>
        <strain evidence="1">DOLJORAL78_47_16</strain>
    </source>
</reference>
<proteinExistence type="predicted"/>
<gene>
    <name evidence="1" type="ORF">CSA56_00350</name>
</gene>
<name>A0A2G6KLC9_9BACT</name>
<dbReference type="AlphaFoldDB" id="A0A2G6KLC9"/>
<sequence length="61" mass="6959">MGSKIESCKFCKLSSKIVEEESKTFVELVRKPKFVCMKCFRTSSSKKNLCKPQKLKGLALK</sequence>
<dbReference type="Proteomes" id="UP000230821">
    <property type="component" value="Unassembled WGS sequence"/>
</dbReference>
<evidence type="ECO:0000313" key="2">
    <source>
        <dbReference type="Proteomes" id="UP000230821"/>
    </source>
</evidence>
<comment type="caution">
    <text evidence="1">The sequence shown here is derived from an EMBL/GenBank/DDBJ whole genome shotgun (WGS) entry which is preliminary data.</text>
</comment>